<organism evidence="2 6">
    <name type="scientific">Wallemia mellicola</name>
    <dbReference type="NCBI Taxonomy" id="1708541"/>
    <lineage>
        <taxon>Eukaryota</taxon>
        <taxon>Fungi</taxon>
        <taxon>Dikarya</taxon>
        <taxon>Basidiomycota</taxon>
        <taxon>Wallemiomycotina</taxon>
        <taxon>Wallemiomycetes</taxon>
        <taxon>Wallemiales</taxon>
        <taxon>Wallemiaceae</taxon>
        <taxon>Wallemia</taxon>
    </lineage>
</organism>
<dbReference type="EMBL" id="SPRO01000082">
    <property type="protein sequence ID" value="TIC23843.1"/>
    <property type="molecule type" value="Genomic_DNA"/>
</dbReference>
<evidence type="ECO:0000313" key="2">
    <source>
        <dbReference type="EMBL" id="TIB73946.1"/>
    </source>
</evidence>
<dbReference type="Proteomes" id="UP000305647">
    <property type="component" value="Unassembled WGS sequence"/>
</dbReference>
<reference evidence="5 6" key="1">
    <citation type="submission" date="2019-03" db="EMBL/GenBank/DDBJ databases">
        <title>Sequencing 25 genomes of Wallemia mellicola.</title>
        <authorList>
            <person name="Gostincar C."/>
        </authorList>
    </citation>
    <scope>NUCLEOTIDE SEQUENCE [LARGE SCALE GENOMIC DNA]</scope>
    <source>
        <strain evidence="2 6">EXF-6152</strain>
        <strain evidence="4 7">EXF-757</strain>
        <strain evidence="3 5">EXF-8738</strain>
    </source>
</reference>
<sequence>MNKLCRENQAKMSGKASFAKILQRSKYATYDPSISQVYSAAAANRARGDFGFKRPIQGPPNVRVKSQDNELGVVEYINADGDVKVLQRIEEMRIPFDNKESTSANEYSSYVDKSSIEDSILGQFGRPEVELMDKQEFDNYLQRVKSLRGEFKEFLNNQALDVAKKQAELKGENPDNVKTPPVDLYNSAQNDPYVHQQFLKQYHAKVLTEKDSKHLTPNPHFNGGLRYSTPSPIESSKLSPSIPGRILPNSSNNSRFRREKKPIALAGLVASTDMSNLTGLSATDFASEYGQQSRDLNAGQAKFRVMNRANVSRVPRVVNTSSDRPLDGAVIDIELLESSAIEKLQNKSEAIGSPEYVSTFEKDIPSGRNRPVSMFKTINSPLFNRKKENQGTELKISELLKQHQF</sequence>
<evidence type="ECO:0000313" key="3">
    <source>
        <dbReference type="EMBL" id="TIC23843.1"/>
    </source>
</evidence>
<protein>
    <submittedName>
        <fullName evidence="2">Uncharacterized protein</fullName>
    </submittedName>
</protein>
<feature type="compositionally biased region" description="Polar residues" evidence="1">
    <location>
        <begin position="228"/>
        <end position="239"/>
    </location>
</feature>
<dbReference type="PANTHER" id="PTHR28058:SF1">
    <property type="entry name" value="SMALL RIBOSOMAL SUBUNIT PROTEIN BS1M"/>
    <property type="match status" value="1"/>
</dbReference>
<accession>A0A4T0LVP2</accession>
<proteinExistence type="predicted"/>
<name>A0A4T0LVP2_9BASI</name>
<dbReference type="InterPro" id="IPR016712">
    <property type="entry name" value="Rbsml_bS1m-like"/>
</dbReference>
<dbReference type="EMBL" id="SPRX01000088">
    <property type="protein sequence ID" value="TIC61727.1"/>
    <property type="molecule type" value="Genomic_DNA"/>
</dbReference>
<dbReference type="Pfam" id="PF11709">
    <property type="entry name" value="Mit_ribos_Mrp51"/>
    <property type="match status" value="1"/>
</dbReference>
<evidence type="ECO:0000313" key="5">
    <source>
        <dbReference type="Proteomes" id="UP000305647"/>
    </source>
</evidence>
<feature type="region of interest" description="Disordered" evidence="1">
    <location>
        <begin position="213"/>
        <end position="255"/>
    </location>
</feature>
<dbReference type="AlphaFoldDB" id="A0A4T0LVP2"/>
<dbReference type="EMBL" id="SPRC01000081">
    <property type="protein sequence ID" value="TIB73946.1"/>
    <property type="molecule type" value="Genomic_DNA"/>
</dbReference>
<evidence type="ECO:0000313" key="7">
    <source>
        <dbReference type="Proteomes" id="UP000310708"/>
    </source>
</evidence>
<dbReference type="Proteomes" id="UP000310685">
    <property type="component" value="Unassembled WGS sequence"/>
</dbReference>
<evidence type="ECO:0000313" key="4">
    <source>
        <dbReference type="EMBL" id="TIC61727.1"/>
    </source>
</evidence>
<dbReference type="Proteomes" id="UP000310708">
    <property type="component" value="Unassembled WGS sequence"/>
</dbReference>
<evidence type="ECO:0000256" key="1">
    <source>
        <dbReference type="SAM" id="MobiDB-lite"/>
    </source>
</evidence>
<evidence type="ECO:0000313" key="6">
    <source>
        <dbReference type="Proteomes" id="UP000310685"/>
    </source>
</evidence>
<gene>
    <name evidence="4" type="ORF">E3Q01_04261</name>
    <name evidence="3" type="ORF">E3Q10_04236</name>
    <name evidence="2" type="ORF">E3Q22_04265</name>
</gene>
<comment type="caution">
    <text evidence="2">The sequence shown here is derived from an EMBL/GenBank/DDBJ whole genome shotgun (WGS) entry which is preliminary data.</text>
</comment>
<dbReference type="PANTHER" id="PTHR28058">
    <property type="entry name" value="37S RIBOSOMAL PROTEIN MRP51, MITOCHONDRIAL"/>
    <property type="match status" value="1"/>
</dbReference>